<keyword evidence="3" id="KW-1185">Reference proteome</keyword>
<dbReference type="InterPro" id="IPR000073">
    <property type="entry name" value="AB_hydrolase_1"/>
</dbReference>
<dbReference type="PRINTS" id="PR00111">
    <property type="entry name" value="ABHYDROLASE"/>
</dbReference>
<dbReference type="PANTHER" id="PTHR43433">
    <property type="entry name" value="HYDROLASE, ALPHA/BETA FOLD FAMILY PROTEIN"/>
    <property type="match status" value="1"/>
</dbReference>
<dbReference type="InterPro" id="IPR029058">
    <property type="entry name" value="AB_hydrolase_fold"/>
</dbReference>
<sequence>MGMWRGGCRGCRRILRRNWPARFQRCCISGGLPMQSFESSGVLTAFEKTGHGAPIVLLHGGEADHSMFDGLAPALAADFTVIAYDQRDSGGTRNPPSSYSLADLADDAAALIGGLGYDRAHVFGTSLGGQIAQVLAARHPGRIDRLILSSTWKVNRSPLDVNADVFRTLASYRADTIANAPKIAEFFFPPDYLRVRPELIDIFRGSSRDEGQKARRGALLAQPVGADLAGFDRPTLLLAGADDRLIPNAETFALARDLTNVEMKTIAGVGHVASIQAPERVAEAVTAFLSSKKKAA</sequence>
<dbReference type="GO" id="GO:0046503">
    <property type="term" value="P:glycerolipid catabolic process"/>
    <property type="evidence" value="ECO:0007669"/>
    <property type="project" value="TreeGrafter"/>
</dbReference>
<dbReference type="AlphaFoldDB" id="A0A6P1BKG9"/>
<dbReference type="Pfam" id="PF00561">
    <property type="entry name" value="Abhydrolase_1"/>
    <property type="match status" value="1"/>
</dbReference>
<dbReference type="Gene3D" id="3.40.50.1820">
    <property type="entry name" value="alpha/beta hydrolase"/>
    <property type="match status" value="1"/>
</dbReference>
<evidence type="ECO:0000259" key="1">
    <source>
        <dbReference type="Pfam" id="PF00561"/>
    </source>
</evidence>
<evidence type="ECO:0000313" key="2">
    <source>
        <dbReference type="EMBL" id="NEU98120.1"/>
    </source>
</evidence>
<organism evidence="2 3">
    <name type="scientific">Bradyrhizobium uaiense</name>
    <dbReference type="NCBI Taxonomy" id="2594946"/>
    <lineage>
        <taxon>Bacteria</taxon>
        <taxon>Pseudomonadati</taxon>
        <taxon>Pseudomonadota</taxon>
        <taxon>Alphaproteobacteria</taxon>
        <taxon>Hyphomicrobiales</taxon>
        <taxon>Nitrobacteraceae</taxon>
        <taxon>Bradyrhizobium</taxon>
    </lineage>
</organism>
<reference evidence="2 3" key="1">
    <citation type="journal article" date="2020" name="Arch. Microbiol.">
        <title>Bradyrhizobium uaiense sp. nov., a new highly efficient cowpea symbiont.</title>
        <authorList>
            <person name="Cabral Michel D."/>
            <person name="Azarias Guimaraes A."/>
            <person name="Martins da Costa E."/>
            <person name="Soares de Carvalho T."/>
            <person name="Balsanelli E."/>
            <person name="Willems A."/>
            <person name="Maltempi de Souza E."/>
            <person name="de Souza Moreira F.M."/>
        </authorList>
    </citation>
    <scope>NUCLEOTIDE SEQUENCE [LARGE SCALE GENOMIC DNA]</scope>
    <source>
        <strain evidence="2 3">UFLA 03-164</strain>
    </source>
</reference>
<dbReference type="PANTHER" id="PTHR43433:SF5">
    <property type="entry name" value="AB HYDROLASE-1 DOMAIN-CONTAINING PROTEIN"/>
    <property type="match status" value="1"/>
</dbReference>
<dbReference type="GO" id="GO:0004806">
    <property type="term" value="F:triacylglycerol lipase activity"/>
    <property type="evidence" value="ECO:0007669"/>
    <property type="project" value="TreeGrafter"/>
</dbReference>
<comment type="caution">
    <text evidence="2">The sequence shown here is derived from an EMBL/GenBank/DDBJ whole genome shotgun (WGS) entry which is preliminary data.</text>
</comment>
<dbReference type="InterPro" id="IPR050471">
    <property type="entry name" value="AB_hydrolase"/>
</dbReference>
<dbReference type="Proteomes" id="UP000468531">
    <property type="component" value="Unassembled WGS sequence"/>
</dbReference>
<accession>A0A6P1BKG9</accession>
<gene>
    <name evidence="2" type="ORF">FNJ47_20370</name>
</gene>
<feature type="domain" description="AB hydrolase-1" evidence="1">
    <location>
        <begin position="54"/>
        <end position="278"/>
    </location>
</feature>
<dbReference type="SUPFAM" id="SSF53474">
    <property type="entry name" value="alpha/beta-Hydrolases"/>
    <property type="match status" value="1"/>
</dbReference>
<dbReference type="EMBL" id="VKHP01000080">
    <property type="protein sequence ID" value="NEU98120.1"/>
    <property type="molecule type" value="Genomic_DNA"/>
</dbReference>
<name>A0A6P1BKG9_9BRAD</name>
<proteinExistence type="predicted"/>
<keyword evidence="2" id="KW-0378">Hydrolase</keyword>
<protein>
    <submittedName>
        <fullName evidence="2">Alpha/beta hydrolase</fullName>
    </submittedName>
</protein>
<evidence type="ECO:0000313" key="3">
    <source>
        <dbReference type="Proteomes" id="UP000468531"/>
    </source>
</evidence>